<gene>
    <name evidence="2" type="primary">rutD</name>
    <name evidence="2" type="ORF">TRL7639_04364</name>
</gene>
<dbReference type="InterPro" id="IPR000073">
    <property type="entry name" value="AB_hydrolase_1"/>
</dbReference>
<reference evidence="2 3" key="1">
    <citation type="submission" date="2017-03" db="EMBL/GenBank/DDBJ databases">
        <authorList>
            <person name="Afonso C.L."/>
            <person name="Miller P.J."/>
            <person name="Scott M.A."/>
            <person name="Spackman E."/>
            <person name="Goraichik I."/>
            <person name="Dimitrov K.M."/>
            <person name="Suarez D.L."/>
            <person name="Swayne D.E."/>
        </authorList>
    </citation>
    <scope>NUCLEOTIDE SEQUENCE [LARGE SCALE GENOMIC DNA]</scope>
    <source>
        <strain evidence="2 3">CECT 7639</strain>
    </source>
</reference>
<name>A0A1Y5TV84_9RHOB</name>
<dbReference type="InterPro" id="IPR050471">
    <property type="entry name" value="AB_hydrolase"/>
</dbReference>
<dbReference type="Proteomes" id="UP000193077">
    <property type="component" value="Unassembled WGS sequence"/>
</dbReference>
<accession>A0A1Y5TV84</accession>
<evidence type="ECO:0000313" key="2">
    <source>
        <dbReference type="EMBL" id="SLN72827.1"/>
    </source>
</evidence>
<dbReference type="GO" id="GO:0016787">
    <property type="term" value="F:hydrolase activity"/>
    <property type="evidence" value="ECO:0007669"/>
    <property type="project" value="UniProtKB-KW"/>
</dbReference>
<keyword evidence="3" id="KW-1185">Reference proteome</keyword>
<dbReference type="InterPro" id="IPR029058">
    <property type="entry name" value="AB_hydrolase_fold"/>
</dbReference>
<sequence length="300" mass="33015">MRVLIDLFGIQIYLSNLKGLTQPSLVFPGVTCCNLSIKHEHWFNMPTINFHGEDIEYQDHGQGPVFVLIPGLGGRLAFWQGVVPALSQSFRVIALDHPMTVIGPDAIQDMADLVLVLLDHLGIAQCSVVGQSMGGPVAQRIALGHPHRVKRIVFSSTWAGPDDYFRRSFGLRAEILENQGVEGYAKAQILSTFSPEDIANNPERAATWEKRTIETSDPTVLAHRMRAILAHDATDRIQEITHPCLVIAVNGDQVVPPHMSRNLARNLPNAQLKELTGGGHFKAMLDPDGYVAALKPFLNI</sequence>
<dbReference type="AlphaFoldDB" id="A0A1Y5TV84"/>
<feature type="domain" description="AB hydrolase-1" evidence="1">
    <location>
        <begin position="64"/>
        <end position="282"/>
    </location>
</feature>
<evidence type="ECO:0000313" key="3">
    <source>
        <dbReference type="Proteomes" id="UP000193077"/>
    </source>
</evidence>
<dbReference type="PRINTS" id="PR00111">
    <property type="entry name" value="ABHYDROLASE"/>
</dbReference>
<dbReference type="SUPFAM" id="SSF53474">
    <property type="entry name" value="alpha/beta-Hydrolases"/>
    <property type="match status" value="1"/>
</dbReference>
<dbReference type="EMBL" id="FWFO01000007">
    <property type="protein sequence ID" value="SLN72827.1"/>
    <property type="molecule type" value="Genomic_DNA"/>
</dbReference>
<organism evidence="2 3">
    <name type="scientific">Falsiruegeria litorea R37</name>
    <dbReference type="NCBI Taxonomy" id="1200284"/>
    <lineage>
        <taxon>Bacteria</taxon>
        <taxon>Pseudomonadati</taxon>
        <taxon>Pseudomonadota</taxon>
        <taxon>Alphaproteobacteria</taxon>
        <taxon>Rhodobacterales</taxon>
        <taxon>Roseobacteraceae</taxon>
        <taxon>Falsiruegeria</taxon>
    </lineage>
</organism>
<protein>
    <submittedName>
        <fullName evidence="2">Putative aminoacrylate hydrolase RutD</fullName>
        <ecNumber evidence="2">3.5.1.-</ecNumber>
    </submittedName>
</protein>
<evidence type="ECO:0000259" key="1">
    <source>
        <dbReference type="Pfam" id="PF00561"/>
    </source>
</evidence>
<dbReference type="Gene3D" id="3.40.50.1820">
    <property type="entry name" value="alpha/beta hydrolase"/>
    <property type="match status" value="1"/>
</dbReference>
<dbReference type="PANTHER" id="PTHR43433">
    <property type="entry name" value="HYDROLASE, ALPHA/BETA FOLD FAMILY PROTEIN"/>
    <property type="match status" value="1"/>
</dbReference>
<dbReference type="PANTHER" id="PTHR43433:SF5">
    <property type="entry name" value="AB HYDROLASE-1 DOMAIN-CONTAINING PROTEIN"/>
    <property type="match status" value="1"/>
</dbReference>
<dbReference type="Pfam" id="PF00561">
    <property type="entry name" value="Abhydrolase_1"/>
    <property type="match status" value="1"/>
</dbReference>
<dbReference type="EC" id="3.5.1.-" evidence="2"/>
<proteinExistence type="predicted"/>
<keyword evidence="2" id="KW-0378">Hydrolase</keyword>